<reference evidence="1" key="2">
    <citation type="journal article" date="2015" name="Data Brief">
        <title>Shoot transcriptome of the giant reed, Arundo donax.</title>
        <authorList>
            <person name="Barrero R.A."/>
            <person name="Guerrero F.D."/>
            <person name="Moolhuijzen P."/>
            <person name="Goolsby J.A."/>
            <person name="Tidwell J."/>
            <person name="Bellgard S.E."/>
            <person name="Bellgard M.I."/>
        </authorList>
    </citation>
    <scope>NUCLEOTIDE SEQUENCE</scope>
    <source>
        <tissue evidence="1">Shoot tissue taken approximately 20 cm above the soil surface</tissue>
    </source>
</reference>
<organism evidence="1">
    <name type="scientific">Arundo donax</name>
    <name type="common">Giant reed</name>
    <name type="synonym">Donax arundinaceus</name>
    <dbReference type="NCBI Taxonomy" id="35708"/>
    <lineage>
        <taxon>Eukaryota</taxon>
        <taxon>Viridiplantae</taxon>
        <taxon>Streptophyta</taxon>
        <taxon>Embryophyta</taxon>
        <taxon>Tracheophyta</taxon>
        <taxon>Spermatophyta</taxon>
        <taxon>Magnoliopsida</taxon>
        <taxon>Liliopsida</taxon>
        <taxon>Poales</taxon>
        <taxon>Poaceae</taxon>
        <taxon>PACMAD clade</taxon>
        <taxon>Arundinoideae</taxon>
        <taxon>Arundineae</taxon>
        <taxon>Arundo</taxon>
    </lineage>
</organism>
<accession>A0A0A8YHK0</accession>
<evidence type="ECO:0000313" key="1">
    <source>
        <dbReference type="EMBL" id="JAD25471.1"/>
    </source>
</evidence>
<protein>
    <submittedName>
        <fullName evidence="1">Uncharacterized protein</fullName>
    </submittedName>
</protein>
<reference evidence="1" key="1">
    <citation type="submission" date="2014-09" db="EMBL/GenBank/DDBJ databases">
        <authorList>
            <person name="Magalhaes I.L.F."/>
            <person name="Oliveira U."/>
            <person name="Santos F.R."/>
            <person name="Vidigal T.H.D.A."/>
            <person name="Brescovit A.D."/>
            <person name="Santos A.J."/>
        </authorList>
    </citation>
    <scope>NUCLEOTIDE SEQUENCE</scope>
    <source>
        <tissue evidence="1">Shoot tissue taken approximately 20 cm above the soil surface</tissue>
    </source>
</reference>
<name>A0A0A8YHK0_ARUDO</name>
<dbReference type="EMBL" id="GBRH01272424">
    <property type="protein sequence ID" value="JAD25471.1"/>
    <property type="molecule type" value="Transcribed_RNA"/>
</dbReference>
<dbReference type="AlphaFoldDB" id="A0A0A8YHK0"/>
<proteinExistence type="predicted"/>
<sequence length="65" mass="7187">MSTMSADRSSHPFCKNASMLLPVTSSDHPVSVFFTSSSLIFRHNHPMSATSWSSDYPVCTILFGF</sequence>